<dbReference type="EMBL" id="KZ805568">
    <property type="protein sequence ID" value="PVH93783.1"/>
    <property type="molecule type" value="Genomic_DNA"/>
</dbReference>
<dbReference type="Pfam" id="PF00248">
    <property type="entry name" value="Aldo_ket_red"/>
    <property type="match status" value="1"/>
</dbReference>
<feature type="domain" description="NADP-dependent oxidoreductase" evidence="6">
    <location>
        <begin position="30"/>
        <end position="275"/>
    </location>
</feature>
<feature type="binding site" evidence="4">
    <location>
        <position position="115"/>
    </location>
    <ligand>
        <name>substrate</name>
    </ligand>
</feature>
<organism evidence="7 8">
    <name type="scientific">Periconia macrospinosa</name>
    <dbReference type="NCBI Taxonomy" id="97972"/>
    <lineage>
        <taxon>Eukaryota</taxon>
        <taxon>Fungi</taxon>
        <taxon>Dikarya</taxon>
        <taxon>Ascomycota</taxon>
        <taxon>Pezizomycotina</taxon>
        <taxon>Dothideomycetes</taxon>
        <taxon>Pleosporomycetidae</taxon>
        <taxon>Pleosporales</taxon>
        <taxon>Massarineae</taxon>
        <taxon>Periconiaceae</taxon>
        <taxon>Periconia</taxon>
    </lineage>
</organism>
<dbReference type="PANTHER" id="PTHR43827">
    <property type="entry name" value="2,5-DIKETO-D-GLUCONIC ACID REDUCTASE"/>
    <property type="match status" value="1"/>
</dbReference>
<evidence type="ECO:0000256" key="2">
    <source>
        <dbReference type="ARBA" id="ARBA00023002"/>
    </source>
</evidence>
<evidence type="ECO:0000256" key="5">
    <source>
        <dbReference type="PIRSR" id="PIRSR000097-3"/>
    </source>
</evidence>
<dbReference type="CDD" id="cd19071">
    <property type="entry name" value="AKR_AKR1-5-like"/>
    <property type="match status" value="1"/>
</dbReference>
<reference evidence="7 8" key="1">
    <citation type="journal article" date="2018" name="Sci. Rep.">
        <title>Comparative genomics provides insights into the lifestyle and reveals functional heterogeneity of dark septate endophytic fungi.</title>
        <authorList>
            <person name="Knapp D.G."/>
            <person name="Nemeth J.B."/>
            <person name="Barry K."/>
            <person name="Hainaut M."/>
            <person name="Henrissat B."/>
            <person name="Johnson J."/>
            <person name="Kuo A."/>
            <person name="Lim J.H.P."/>
            <person name="Lipzen A."/>
            <person name="Nolan M."/>
            <person name="Ohm R.A."/>
            <person name="Tamas L."/>
            <person name="Grigoriev I.V."/>
            <person name="Spatafora J.W."/>
            <person name="Nagy L.G."/>
            <person name="Kovacs G.M."/>
        </authorList>
    </citation>
    <scope>NUCLEOTIDE SEQUENCE [LARGE SCALE GENOMIC DNA]</scope>
    <source>
        <strain evidence="7 8">DSE2036</strain>
    </source>
</reference>
<comment type="similarity">
    <text evidence="1">Belongs to the aldo/keto reductase family.</text>
</comment>
<dbReference type="STRING" id="97972.A0A2V1D8C0"/>
<evidence type="ECO:0000313" key="7">
    <source>
        <dbReference type="EMBL" id="PVH93783.1"/>
    </source>
</evidence>
<dbReference type="InterPro" id="IPR020471">
    <property type="entry name" value="AKR"/>
</dbReference>
<dbReference type="PIRSF" id="PIRSF000097">
    <property type="entry name" value="AKR"/>
    <property type="match status" value="1"/>
</dbReference>
<dbReference type="InterPro" id="IPR023210">
    <property type="entry name" value="NADP_OxRdtase_dom"/>
</dbReference>
<dbReference type="Proteomes" id="UP000244855">
    <property type="component" value="Unassembled WGS sequence"/>
</dbReference>
<accession>A0A2V1D8C0</accession>
<dbReference type="AlphaFoldDB" id="A0A2V1D8C0"/>
<dbReference type="InterPro" id="IPR036812">
    <property type="entry name" value="NAD(P)_OxRdtase_dom_sf"/>
</dbReference>
<dbReference type="OrthoDB" id="416253at2759"/>
<dbReference type="GO" id="GO:0016491">
    <property type="term" value="F:oxidoreductase activity"/>
    <property type="evidence" value="ECO:0007669"/>
    <property type="project" value="UniProtKB-KW"/>
</dbReference>
<evidence type="ECO:0000256" key="3">
    <source>
        <dbReference type="PIRSR" id="PIRSR000097-1"/>
    </source>
</evidence>
<gene>
    <name evidence="7" type="ORF">DM02DRAFT_212829</name>
</gene>
<feature type="active site" description="Proton donor" evidence="3">
    <location>
        <position position="57"/>
    </location>
</feature>
<keyword evidence="8" id="KW-1185">Reference proteome</keyword>
<protein>
    <submittedName>
        <fullName evidence="7">Aldo/keto reductase</fullName>
    </submittedName>
</protein>
<dbReference type="PRINTS" id="PR00069">
    <property type="entry name" value="ALDKETRDTASE"/>
</dbReference>
<dbReference type="Gene3D" id="3.20.20.100">
    <property type="entry name" value="NADP-dependent oxidoreductase domain"/>
    <property type="match status" value="1"/>
</dbReference>
<dbReference type="FunFam" id="3.20.20.100:FF:000015">
    <property type="entry name" value="Oxidoreductase, aldo/keto reductase family"/>
    <property type="match status" value="1"/>
</dbReference>
<evidence type="ECO:0000256" key="4">
    <source>
        <dbReference type="PIRSR" id="PIRSR000097-2"/>
    </source>
</evidence>
<evidence type="ECO:0000259" key="6">
    <source>
        <dbReference type="Pfam" id="PF00248"/>
    </source>
</evidence>
<sequence length="291" mass="32319">MAAHHTLSMATQVALNTKYTLPILGYGLLQVAPEKAAGFVAKALEVGYRHIDSATMYQNEAASGEAIRNSGLPRDTVFYTSKSPPDQHGYDATVKGFEESLNKSGLEYIDLYLLHTPFGGKEGRIGGWKALLEAQRAGKVRSIGVSNWGVHHLQELQDWIDETDTKEGEGRGGKISVGQWEIHPWLARKDITDWAAKHGVVVEAYSPLVRGLKMDDPLLKPLADKHGKSPAQILLRWSLQKGFVPLPKSEKEDRMRENADIFNFELSAEDMKSLETGKYESTIWDPTTDTT</sequence>
<evidence type="ECO:0000313" key="8">
    <source>
        <dbReference type="Proteomes" id="UP000244855"/>
    </source>
</evidence>
<proteinExistence type="inferred from homology"/>
<keyword evidence="2" id="KW-0560">Oxidoreductase</keyword>
<feature type="site" description="Lowers pKa of active site Tyr" evidence="5">
    <location>
        <position position="82"/>
    </location>
</feature>
<dbReference type="SUPFAM" id="SSF51430">
    <property type="entry name" value="NAD(P)-linked oxidoreductase"/>
    <property type="match status" value="1"/>
</dbReference>
<evidence type="ECO:0000256" key="1">
    <source>
        <dbReference type="ARBA" id="ARBA00007905"/>
    </source>
</evidence>
<dbReference type="PANTHER" id="PTHR43827:SF13">
    <property type="entry name" value="ALDO_KETO REDUCTASE FAMILY PROTEIN"/>
    <property type="match status" value="1"/>
</dbReference>
<name>A0A2V1D8C0_9PLEO</name>